<keyword evidence="2" id="KW-0472">Membrane</keyword>
<evidence type="ECO:0000256" key="2">
    <source>
        <dbReference type="SAM" id="Phobius"/>
    </source>
</evidence>
<reference evidence="3 4" key="1">
    <citation type="journal article" date="2014" name="Nat. Commun.">
        <title>Multiple recent horizontal transfers of a large genomic region in cheese making fungi.</title>
        <authorList>
            <person name="Cheeseman K."/>
            <person name="Ropars J."/>
            <person name="Renault P."/>
            <person name="Dupont J."/>
            <person name="Gouzy J."/>
            <person name="Branca A."/>
            <person name="Abraham A.L."/>
            <person name="Ceppi M."/>
            <person name="Conseiller E."/>
            <person name="Debuchy R."/>
            <person name="Malagnac F."/>
            <person name="Goarin A."/>
            <person name="Silar P."/>
            <person name="Lacoste S."/>
            <person name="Sallet E."/>
            <person name="Bensimon A."/>
            <person name="Giraud T."/>
            <person name="Brygoo Y."/>
        </authorList>
    </citation>
    <scope>NUCLEOTIDE SEQUENCE [LARGE SCALE GENOMIC DNA]</scope>
    <source>
        <strain evidence="4">FM 013</strain>
    </source>
</reference>
<evidence type="ECO:0000256" key="1">
    <source>
        <dbReference type="SAM" id="MobiDB-lite"/>
    </source>
</evidence>
<dbReference type="Proteomes" id="UP000053732">
    <property type="component" value="Unassembled WGS sequence"/>
</dbReference>
<feature type="transmembrane region" description="Helical" evidence="2">
    <location>
        <begin position="26"/>
        <end position="48"/>
    </location>
</feature>
<protein>
    <submittedName>
        <fullName evidence="3">Str. FM013</fullName>
    </submittedName>
</protein>
<dbReference type="AlphaFoldDB" id="A0A0G4NU68"/>
<sequence length="78" mass="8796">MKTEDNGGFAPPTHAPRPQGPSWRSFAETVMISGVTFTVTLWITDAIFKSDSFFARWAVFASLYALFNFLYQKVVRAT</sequence>
<organism evidence="3 4">
    <name type="scientific">Penicillium camemberti (strain FM 013)</name>
    <dbReference type="NCBI Taxonomy" id="1429867"/>
    <lineage>
        <taxon>Eukaryota</taxon>
        <taxon>Fungi</taxon>
        <taxon>Dikarya</taxon>
        <taxon>Ascomycota</taxon>
        <taxon>Pezizomycotina</taxon>
        <taxon>Eurotiomycetes</taxon>
        <taxon>Eurotiomycetidae</taxon>
        <taxon>Eurotiales</taxon>
        <taxon>Aspergillaceae</taxon>
        <taxon>Penicillium</taxon>
    </lineage>
</organism>
<evidence type="ECO:0000313" key="3">
    <source>
        <dbReference type="EMBL" id="CRL17631.1"/>
    </source>
</evidence>
<feature type="transmembrane region" description="Helical" evidence="2">
    <location>
        <begin position="54"/>
        <end position="71"/>
    </location>
</feature>
<evidence type="ECO:0000313" key="4">
    <source>
        <dbReference type="Proteomes" id="UP000053732"/>
    </source>
</evidence>
<name>A0A0G4NU68_PENC3</name>
<keyword evidence="4" id="KW-1185">Reference proteome</keyword>
<gene>
    <name evidence="3" type="ORF">PCAMFM013_S001g000591</name>
</gene>
<keyword evidence="2" id="KW-0812">Transmembrane</keyword>
<feature type="region of interest" description="Disordered" evidence="1">
    <location>
        <begin position="1"/>
        <end position="22"/>
    </location>
</feature>
<accession>A0A0G4NU68</accession>
<proteinExistence type="predicted"/>
<dbReference type="EMBL" id="HG793134">
    <property type="protein sequence ID" value="CRL17631.1"/>
    <property type="molecule type" value="Genomic_DNA"/>
</dbReference>
<keyword evidence="2" id="KW-1133">Transmembrane helix</keyword>